<name>A0A183CZ50_9BILA</name>
<evidence type="ECO:0000256" key="1">
    <source>
        <dbReference type="SAM" id="MobiDB-lite"/>
    </source>
</evidence>
<dbReference type="Proteomes" id="UP000271098">
    <property type="component" value="Unassembled WGS sequence"/>
</dbReference>
<evidence type="ECO:0000313" key="3">
    <source>
        <dbReference type="Proteomes" id="UP000271098"/>
    </source>
</evidence>
<evidence type="ECO:0000313" key="2">
    <source>
        <dbReference type="EMBL" id="VDK30831.1"/>
    </source>
</evidence>
<feature type="compositionally biased region" description="Polar residues" evidence="1">
    <location>
        <begin position="53"/>
        <end position="73"/>
    </location>
</feature>
<accession>A0A183CZ50</accession>
<protein>
    <submittedName>
        <fullName evidence="2 4">Uncharacterized protein</fullName>
    </submittedName>
</protein>
<dbReference type="WBParaSite" id="GPUH_0000174501-mRNA-1">
    <property type="protein sequence ID" value="GPUH_0000174501-mRNA-1"/>
    <property type="gene ID" value="GPUH_0000174501"/>
</dbReference>
<sequence length="268" mass="30477">MWNSARKLRSGRGITRTSSYPCKRTLFKHAEEITPLQNPDRHQQVLPHRTDQTHASLSTAAARQHTVPTSANPETAAADNAGCSYYRSQQLELPSKPYRKRPSRALLRHEKVLLTETEEERNGNNNQCDIENNNNLPQPHRAPLINGYLHTKPKQQHGTETLPLSGRSRWRSPIYCSSLGSNSSESVQVRKPCGYVEISRKNFSRRFGGLQRKPLVRQPAEQYFSVETSPRRHCSNSAALGYDFVNDYIFYSPGKRTVSLAKHPDWIG</sequence>
<dbReference type="EMBL" id="UYRT01002243">
    <property type="protein sequence ID" value="VDK30831.1"/>
    <property type="molecule type" value="Genomic_DNA"/>
</dbReference>
<proteinExistence type="predicted"/>
<feature type="region of interest" description="Disordered" evidence="1">
    <location>
        <begin position="53"/>
        <end position="76"/>
    </location>
</feature>
<reference evidence="2 3" key="2">
    <citation type="submission" date="2018-11" db="EMBL/GenBank/DDBJ databases">
        <authorList>
            <consortium name="Pathogen Informatics"/>
        </authorList>
    </citation>
    <scope>NUCLEOTIDE SEQUENCE [LARGE SCALE GENOMIC DNA]</scope>
</reference>
<organism evidence="4">
    <name type="scientific">Gongylonema pulchrum</name>
    <dbReference type="NCBI Taxonomy" id="637853"/>
    <lineage>
        <taxon>Eukaryota</taxon>
        <taxon>Metazoa</taxon>
        <taxon>Ecdysozoa</taxon>
        <taxon>Nematoda</taxon>
        <taxon>Chromadorea</taxon>
        <taxon>Rhabditida</taxon>
        <taxon>Spirurina</taxon>
        <taxon>Spiruromorpha</taxon>
        <taxon>Spiruroidea</taxon>
        <taxon>Gongylonematidae</taxon>
        <taxon>Gongylonema</taxon>
    </lineage>
</organism>
<evidence type="ECO:0000313" key="4">
    <source>
        <dbReference type="WBParaSite" id="GPUH_0000174501-mRNA-1"/>
    </source>
</evidence>
<gene>
    <name evidence="2" type="ORF">GPUH_LOCUS1741</name>
</gene>
<reference evidence="4" key="1">
    <citation type="submission" date="2016-06" db="UniProtKB">
        <authorList>
            <consortium name="WormBaseParasite"/>
        </authorList>
    </citation>
    <scope>IDENTIFICATION</scope>
</reference>
<dbReference type="AlphaFoldDB" id="A0A183CZ50"/>
<keyword evidence="3" id="KW-1185">Reference proteome</keyword>